<proteinExistence type="predicted"/>
<dbReference type="OrthoDB" id="583309at2"/>
<keyword evidence="2" id="KW-0547">Nucleotide-binding</keyword>
<dbReference type="RefSeq" id="WP_070985330.1">
    <property type="nucleotide sequence ID" value="NZ_MKJU01000025.1"/>
</dbReference>
<dbReference type="PANTHER" id="PTHR21621">
    <property type="entry name" value="RIBOSOMAL PROTEIN S6 MODIFICATION PROTEIN"/>
    <property type="match status" value="1"/>
</dbReference>
<dbReference type="STRING" id="1859457.BET10_11420"/>
<evidence type="ECO:0000256" key="1">
    <source>
        <dbReference type="ARBA" id="ARBA00023211"/>
    </source>
</evidence>
<name>A0A1S1MS36_9GAMM</name>
<comment type="caution">
    <text evidence="4">The sequence shown here is derived from an EMBL/GenBank/DDBJ whole genome shotgun (WGS) entry which is preliminary data.</text>
</comment>
<evidence type="ECO:0000256" key="2">
    <source>
        <dbReference type="PROSITE-ProRule" id="PRU00409"/>
    </source>
</evidence>
<feature type="domain" description="ATP-grasp" evidence="3">
    <location>
        <begin position="129"/>
        <end position="317"/>
    </location>
</feature>
<dbReference type="Pfam" id="PF21068">
    <property type="entry name" value="ATPgraspMvdD"/>
    <property type="match status" value="1"/>
</dbReference>
<dbReference type="SUPFAM" id="SSF56059">
    <property type="entry name" value="Glutathione synthetase ATP-binding domain-like"/>
    <property type="match status" value="1"/>
</dbReference>
<dbReference type="PANTHER" id="PTHR21621:SF0">
    <property type="entry name" value="BETA-CITRYLGLUTAMATE SYNTHASE B-RELATED"/>
    <property type="match status" value="1"/>
</dbReference>
<dbReference type="PROSITE" id="PS50975">
    <property type="entry name" value="ATP_GRASP"/>
    <property type="match status" value="1"/>
</dbReference>
<dbReference type="GO" id="GO:0046872">
    <property type="term" value="F:metal ion binding"/>
    <property type="evidence" value="ECO:0007669"/>
    <property type="project" value="InterPro"/>
</dbReference>
<keyword evidence="5" id="KW-1185">Reference proteome</keyword>
<dbReference type="AlphaFoldDB" id="A0A1S1MS36"/>
<dbReference type="GO" id="GO:0009432">
    <property type="term" value="P:SOS response"/>
    <property type="evidence" value="ECO:0007669"/>
    <property type="project" value="TreeGrafter"/>
</dbReference>
<sequence>MILILSQLIEPNTSEIIDILNFYNKPWFRLNGEDIPTNIHFEYDLNNGSKIEDVSGVNSISVVELDKVTSVWARRRGAITPSSQLPENQQRFIVDECLTLYKGLESLTEAQWMNNPWSDDKANNPIVQLSTAKKVGLTIPSTTITQSKTSADKFYSACNGDVITKRIMKAPISHYGFSMVFTSAITDEHTQDFTHLALCPTLLQARVDRLLELRITVVGNKLFSAATEVDLHNQYKVDIRESDLQKVNYFPYQLPEDIQQRILSLMADLGLVFGAIDMILTSKNEYVFIELNPIGQWGWVESATGLKITEAVAHWLMQED</sequence>
<organism evidence="4 5">
    <name type="scientific">Pseudoalteromonas amylolytica</name>
    <dbReference type="NCBI Taxonomy" id="1859457"/>
    <lineage>
        <taxon>Bacteria</taxon>
        <taxon>Pseudomonadati</taxon>
        <taxon>Pseudomonadota</taxon>
        <taxon>Gammaproteobacteria</taxon>
        <taxon>Alteromonadales</taxon>
        <taxon>Pseudoalteromonadaceae</taxon>
        <taxon>Pseudoalteromonas</taxon>
    </lineage>
</organism>
<dbReference type="Gene3D" id="3.30.470.20">
    <property type="entry name" value="ATP-grasp fold, B domain"/>
    <property type="match status" value="1"/>
</dbReference>
<evidence type="ECO:0000313" key="4">
    <source>
        <dbReference type="EMBL" id="OHU91420.1"/>
    </source>
</evidence>
<keyword evidence="2" id="KW-0067">ATP-binding</keyword>
<dbReference type="EMBL" id="MKJU01000025">
    <property type="protein sequence ID" value="OHU91420.1"/>
    <property type="molecule type" value="Genomic_DNA"/>
</dbReference>
<dbReference type="GO" id="GO:0005737">
    <property type="term" value="C:cytoplasm"/>
    <property type="evidence" value="ECO:0007669"/>
    <property type="project" value="TreeGrafter"/>
</dbReference>
<accession>A0A1S1MS36</accession>
<reference evidence="4 5" key="1">
    <citation type="submission" date="2016-09" db="EMBL/GenBank/DDBJ databases">
        <title>Pseudoalteromonas amylolytica sp. nov., isolated from the surface seawater.</title>
        <authorList>
            <person name="Wu Y.-H."/>
            <person name="Cheng H."/>
            <person name="Jin X.-B."/>
            <person name="Wang C.-S."/>
            <person name="Xu X.-W."/>
        </authorList>
    </citation>
    <scope>NUCLEOTIDE SEQUENCE [LARGE SCALE GENOMIC DNA]</scope>
    <source>
        <strain evidence="4 5">JW1</strain>
    </source>
</reference>
<dbReference type="InterPro" id="IPR048936">
    <property type="entry name" value="MvdD-like_ATPgrasp"/>
</dbReference>
<dbReference type="InterPro" id="IPR011761">
    <property type="entry name" value="ATP-grasp"/>
</dbReference>
<dbReference type="GO" id="GO:0018169">
    <property type="term" value="F:ribosomal S6-glutamic acid ligase activity"/>
    <property type="evidence" value="ECO:0007669"/>
    <property type="project" value="TreeGrafter"/>
</dbReference>
<protein>
    <recommendedName>
        <fullName evidence="3">ATP-grasp domain-containing protein</fullName>
    </recommendedName>
</protein>
<keyword evidence="1" id="KW-0464">Manganese</keyword>
<evidence type="ECO:0000313" key="5">
    <source>
        <dbReference type="Proteomes" id="UP000179786"/>
    </source>
</evidence>
<dbReference type="Proteomes" id="UP000179786">
    <property type="component" value="Unassembled WGS sequence"/>
</dbReference>
<dbReference type="GO" id="GO:0005524">
    <property type="term" value="F:ATP binding"/>
    <property type="evidence" value="ECO:0007669"/>
    <property type="project" value="UniProtKB-UniRule"/>
</dbReference>
<evidence type="ECO:0000259" key="3">
    <source>
        <dbReference type="PROSITE" id="PS50975"/>
    </source>
</evidence>
<gene>
    <name evidence="4" type="ORF">BET10_11420</name>
</gene>